<protein>
    <submittedName>
        <fullName evidence="1">Uncharacterized protein</fullName>
    </submittedName>
</protein>
<evidence type="ECO:0000313" key="1">
    <source>
        <dbReference type="EMBL" id="KIM54335.1"/>
    </source>
</evidence>
<dbReference type="Proteomes" id="UP000053989">
    <property type="component" value="Unassembled WGS sequence"/>
</dbReference>
<accession>A0A0C3D0H6</accession>
<name>A0A0C3D0H6_9AGAM</name>
<dbReference type="AlphaFoldDB" id="A0A0C3D0H6"/>
<dbReference type="EMBL" id="KN822157">
    <property type="protein sequence ID" value="KIM54335.1"/>
    <property type="molecule type" value="Genomic_DNA"/>
</dbReference>
<keyword evidence="2" id="KW-1185">Reference proteome</keyword>
<evidence type="ECO:0000313" key="2">
    <source>
        <dbReference type="Proteomes" id="UP000053989"/>
    </source>
</evidence>
<gene>
    <name evidence="1" type="ORF">SCLCIDRAFT_31201</name>
</gene>
<reference evidence="1 2" key="1">
    <citation type="submission" date="2014-04" db="EMBL/GenBank/DDBJ databases">
        <authorList>
            <consortium name="DOE Joint Genome Institute"/>
            <person name="Kuo A."/>
            <person name="Kohler A."/>
            <person name="Nagy L.G."/>
            <person name="Floudas D."/>
            <person name="Copeland A."/>
            <person name="Barry K.W."/>
            <person name="Cichocki N."/>
            <person name="Veneault-Fourrey C."/>
            <person name="LaButti K."/>
            <person name="Lindquist E.A."/>
            <person name="Lipzen A."/>
            <person name="Lundell T."/>
            <person name="Morin E."/>
            <person name="Murat C."/>
            <person name="Sun H."/>
            <person name="Tunlid A."/>
            <person name="Henrissat B."/>
            <person name="Grigoriev I.V."/>
            <person name="Hibbett D.S."/>
            <person name="Martin F."/>
            <person name="Nordberg H.P."/>
            <person name="Cantor M.N."/>
            <person name="Hua S.X."/>
        </authorList>
    </citation>
    <scope>NUCLEOTIDE SEQUENCE [LARGE SCALE GENOMIC DNA]</scope>
    <source>
        <strain evidence="1 2">Foug A</strain>
    </source>
</reference>
<sequence length="261" mass="29034">MINAAALVAVRFDWASPLMSIFTGLQVVPAQIPILAANWPLQVCPFHVSMQGLEWWAHLRPPQHSLVPSSLQVYFIGSEVAEALFVLAVAGLRLGPLELYAGWLMLVNISCGVQLLAIKGIGARFRGWHLSTSFGWFRAICGLSVQRLRSQLLVSRSTGLRECVQAALTPGSNDHGEMFGDVWRWLRKSGTYASSVFAPRLPQHPGLHGFLLNWIVLTHPRYEFYLSALMVGSMDPTEAFGNVCRWLHGMRFLIFHVAINA</sequence>
<organism evidence="1 2">
    <name type="scientific">Scleroderma citrinum Foug A</name>
    <dbReference type="NCBI Taxonomy" id="1036808"/>
    <lineage>
        <taxon>Eukaryota</taxon>
        <taxon>Fungi</taxon>
        <taxon>Dikarya</taxon>
        <taxon>Basidiomycota</taxon>
        <taxon>Agaricomycotina</taxon>
        <taxon>Agaricomycetes</taxon>
        <taxon>Agaricomycetidae</taxon>
        <taxon>Boletales</taxon>
        <taxon>Sclerodermatineae</taxon>
        <taxon>Sclerodermataceae</taxon>
        <taxon>Scleroderma</taxon>
    </lineage>
</organism>
<dbReference type="HOGENOM" id="CLU_1066204_0_0_1"/>
<proteinExistence type="predicted"/>
<reference evidence="2" key="2">
    <citation type="submission" date="2015-01" db="EMBL/GenBank/DDBJ databases">
        <title>Evolutionary Origins and Diversification of the Mycorrhizal Mutualists.</title>
        <authorList>
            <consortium name="DOE Joint Genome Institute"/>
            <consortium name="Mycorrhizal Genomics Consortium"/>
            <person name="Kohler A."/>
            <person name="Kuo A."/>
            <person name="Nagy L.G."/>
            <person name="Floudas D."/>
            <person name="Copeland A."/>
            <person name="Barry K.W."/>
            <person name="Cichocki N."/>
            <person name="Veneault-Fourrey C."/>
            <person name="LaButti K."/>
            <person name="Lindquist E.A."/>
            <person name="Lipzen A."/>
            <person name="Lundell T."/>
            <person name="Morin E."/>
            <person name="Murat C."/>
            <person name="Riley R."/>
            <person name="Ohm R."/>
            <person name="Sun H."/>
            <person name="Tunlid A."/>
            <person name="Henrissat B."/>
            <person name="Grigoriev I.V."/>
            <person name="Hibbett D.S."/>
            <person name="Martin F."/>
        </authorList>
    </citation>
    <scope>NUCLEOTIDE SEQUENCE [LARGE SCALE GENOMIC DNA]</scope>
    <source>
        <strain evidence="2">Foug A</strain>
    </source>
</reference>
<dbReference type="InParanoid" id="A0A0C3D0H6"/>